<dbReference type="AlphaFoldDB" id="A0A6J7GN19"/>
<proteinExistence type="predicted"/>
<feature type="transmembrane region" description="Helical" evidence="1">
    <location>
        <begin position="84"/>
        <end position="104"/>
    </location>
</feature>
<feature type="transmembrane region" description="Helical" evidence="1">
    <location>
        <begin position="20"/>
        <end position="41"/>
    </location>
</feature>
<organism evidence="2">
    <name type="scientific">freshwater metagenome</name>
    <dbReference type="NCBI Taxonomy" id="449393"/>
    <lineage>
        <taxon>unclassified sequences</taxon>
        <taxon>metagenomes</taxon>
        <taxon>ecological metagenomes</taxon>
    </lineage>
</organism>
<dbReference type="Pfam" id="PF02325">
    <property type="entry name" value="CCB3_YggT"/>
    <property type="match status" value="1"/>
</dbReference>
<sequence length="106" mass="11505">MIPVSTTIALASARTEVASFLEALIQVYTLCIIAYILLSLVQSAGMRVPYNAVTSAIFKFFNDAVEPYLAFFRRFIPPLGPFDLSPIVAILLLQIVGGIVVSLVRG</sequence>
<accession>A0A6J7GN19</accession>
<evidence type="ECO:0000256" key="1">
    <source>
        <dbReference type="SAM" id="Phobius"/>
    </source>
</evidence>
<dbReference type="PANTHER" id="PTHR33219:SF14">
    <property type="entry name" value="PROTEIN COFACTOR ASSEMBLY OF COMPLEX C SUBUNIT B CCB3, CHLOROPLASTIC-RELATED"/>
    <property type="match status" value="1"/>
</dbReference>
<protein>
    <submittedName>
        <fullName evidence="2">Unannotated protein</fullName>
    </submittedName>
</protein>
<keyword evidence="1" id="KW-0472">Membrane</keyword>
<dbReference type="EMBL" id="CAFBMK010000043">
    <property type="protein sequence ID" value="CAB4908058.1"/>
    <property type="molecule type" value="Genomic_DNA"/>
</dbReference>
<keyword evidence="1" id="KW-0812">Transmembrane</keyword>
<keyword evidence="1" id="KW-1133">Transmembrane helix</keyword>
<gene>
    <name evidence="2" type="ORF">UFOPK3564_01032</name>
</gene>
<evidence type="ECO:0000313" key="2">
    <source>
        <dbReference type="EMBL" id="CAB4908058.1"/>
    </source>
</evidence>
<dbReference type="InterPro" id="IPR003425">
    <property type="entry name" value="CCB3/YggT"/>
</dbReference>
<name>A0A6J7GN19_9ZZZZ</name>
<reference evidence="2" key="1">
    <citation type="submission" date="2020-05" db="EMBL/GenBank/DDBJ databases">
        <authorList>
            <person name="Chiriac C."/>
            <person name="Salcher M."/>
            <person name="Ghai R."/>
            <person name="Kavagutti S V."/>
        </authorList>
    </citation>
    <scope>NUCLEOTIDE SEQUENCE</scope>
</reference>
<dbReference type="PANTHER" id="PTHR33219">
    <property type="entry name" value="YLMG HOMOLOG PROTEIN 2, CHLOROPLASTIC"/>
    <property type="match status" value="1"/>
</dbReference>
<dbReference type="GO" id="GO:0016020">
    <property type="term" value="C:membrane"/>
    <property type="evidence" value="ECO:0007669"/>
    <property type="project" value="InterPro"/>
</dbReference>